<dbReference type="OrthoDB" id="201595at2759"/>
<protein>
    <recommendedName>
        <fullName evidence="6">Bestrophin homolog</fullName>
    </recommendedName>
</protein>
<keyword evidence="6" id="KW-0869">Chloride channel</keyword>
<dbReference type="GO" id="GO:0034707">
    <property type="term" value="C:chloride channel complex"/>
    <property type="evidence" value="ECO:0007669"/>
    <property type="project" value="UniProtKB-KW"/>
</dbReference>
<keyword evidence="4 6" id="KW-0472">Membrane</keyword>
<evidence type="ECO:0000256" key="4">
    <source>
        <dbReference type="ARBA" id="ARBA00023136"/>
    </source>
</evidence>
<feature type="transmembrane region" description="Helical" evidence="6">
    <location>
        <begin position="502"/>
        <end position="523"/>
    </location>
</feature>
<dbReference type="Proteomes" id="UP000076858">
    <property type="component" value="Unassembled WGS sequence"/>
</dbReference>
<feature type="transmembrane region" description="Helical" evidence="6">
    <location>
        <begin position="131"/>
        <end position="148"/>
    </location>
</feature>
<keyword evidence="2 6" id="KW-0812">Transmembrane</keyword>
<dbReference type="GO" id="GO:0005254">
    <property type="term" value="F:chloride channel activity"/>
    <property type="evidence" value="ECO:0007669"/>
    <property type="project" value="UniProtKB-KW"/>
</dbReference>
<feature type="transmembrane region" description="Helical" evidence="6">
    <location>
        <begin position="83"/>
        <end position="102"/>
    </location>
</feature>
<dbReference type="STRING" id="35525.A0A164VSB6"/>
<evidence type="ECO:0000256" key="3">
    <source>
        <dbReference type="ARBA" id="ARBA00022989"/>
    </source>
</evidence>
<dbReference type="EMBL" id="LRGB01001361">
    <property type="protein sequence ID" value="KZS12605.1"/>
    <property type="molecule type" value="Genomic_DNA"/>
</dbReference>
<dbReference type="PANTHER" id="PTHR10736">
    <property type="entry name" value="BESTROPHIN"/>
    <property type="match status" value="1"/>
</dbReference>
<dbReference type="PANTHER" id="PTHR10736:SF0">
    <property type="entry name" value="BESTROPHIN HOMOLOG"/>
    <property type="match status" value="1"/>
</dbReference>
<dbReference type="InterPro" id="IPR000615">
    <property type="entry name" value="Bestrophin"/>
</dbReference>
<keyword evidence="3 6" id="KW-1133">Transmembrane helix</keyword>
<feature type="transmembrane region" description="Helical" evidence="6">
    <location>
        <begin position="277"/>
        <end position="294"/>
    </location>
</feature>
<comment type="caution">
    <text evidence="6">Lacks conserved residue(s) required for the propagation of feature annotation.</text>
</comment>
<comment type="function">
    <text evidence="6">Forms chloride channels.</text>
</comment>
<feature type="transmembrane region" description="Helical" evidence="6">
    <location>
        <begin position="44"/>
        <end position="62"/>
    </location>
</feature>
<proteinExistence type="inferred from homology"/>
<evidence type="ECO:0000256" key="5">
    <source>
        <dbReference type="ARBA" id="ARBA00034769"/>
    </source>
</evidence>
<dbReference type="AlphaFoldDB" id="A0A164VSB6"/>
<evidence type="ECO:0000256" key="6">
    <source>
        <dbReference type="RuleBase" id="RU363126"/>
    </source>
</evidence>
<accession>A0A164VSB6</accession>
<comment type="similarity">
    <text evidence="5 6">Belongs to the anion channel-forming bestrophin (TC 1.A.46) family. Calcium-sensitive chloride channel subfamily.</text>
</comment>
<organism evidence="7 8">
    <name type="scientific">Daphnia magna</name>
    <dbReference type="NCBI Taxonomy" id="35525"/>
    <lineage>
        <taxon>Eukaryota</taxon>
        <taxon>Metazoa</taxon>
        <taxon>Ecdysozoa</taxon>
        <taxon>Arthropoda</taxon>
        <taxon>Crustacea</taxon>
        <taxon>Branchiopoda</taxon>
        <taxon>Diplostraca</taxon>
        <taxon>Cladocera</taxon>
        <taxon>Anomopoda</taxon>
        <taxon>Daphniidae</taxon>
        <taxon>Daphnia</taxon>
    </lineage>
</organism>
<sequence>MSPIPSVHVGCDEMDKGAMSNNVGIGAMLLRWKCSVYKVVYREFLVFIVLFGIVSVVYRNGLDEDQKRAFHESQTFFDNYTKLISLPFLLGFYVTIVAGRWWQQYMTIPWPDKLMLTLQMYVPGKDERSRIIRRVLLRRALLMLTLLLRSISRAVRRRFPTLQDLVKNGIMTQTEKQCYESISPVVNLFWVPSTWFASTLNEAVRDGILADPAGNKLIMEEFLEFRANCGALWSYNWVSIPMVYTQVCTLATYSYFIACLMARQYTGPSSAVGAIDIYFPIGTVLELVFYVGLLKVAEQMKNPFGDDDEDFDLNFLLTRHLKTVHLGLDYLNDLVPPLKDDQPANNKDTRQQFTPINPALVNIGRFARSLVNVLSAITMGMPVSVAEDKNVLLGRMIGGFINVVILMVGLVAWITENCPAQPLIPVYLMMVAAVNLFLKPNAIKPEWNFFEVLMKDVVTCLVSYAGYVWINRVPIVNIYDAENDYNYCPRYVFFIASWLNKISLIFSVWIVGCILIVLFAICINL</sequence>
<gene>
    <name evidence="7" type="ORF">APZ42_022755</name>
</gene>
<keyword evidence="6" id="KW-0813">Transport</keyword>
<comment type="caution">
    <text evidence="7">The sequence shown here is derived from an EMBL/GenBank/DDBJ whole genome shotgun (WGS) entry which is preliminary data.</text>
</comment>
<name>A0A164VSB6_9CRUS</name>
<feature type="transmembrane region" description="Helical" evidence="6">
    <location>
        <begin position="420"/>
        <end position="438"/>
    </location>
</feature>
<evidence type="ECO:0000313" key="8">
    <source>
        <dbReference type="Proteomes" id="UP000076858"/>
    </source>
</evidence>
<evidence type="ECO:0000313" key="7">
    <source>
        <dbReference type="EMBL" id="KZS12605.1"/>
    </source>
</evidence>
<dbReference type="GO" id="GO:0005886">
    <property type="term" value="C:plasma membrane"/>
    <property type="evidence" value="ECO:0007669"/>
    <property type="project" value="UniProtKB-SubCell"/>
</dbReference>
<keyword evidence="6" id="KW-0406">Ion transport</keyword>
<dbReference type="Pfam" id="PF01062">
    <property type="entry name" value="Bestrophin"/>
    <property type="match status" value="1"/>
</dbReference>
<reference evidence="7 8" key="1">
    <citation type="submission" date="2016-03" db="EMBL/GenBank/DDBJ databases">
        <title>EvidentialGene: Evidence-directed Construction of Genes on Genomes.</title>
        <authorList>
            <person name="Gilbert D.G."/>
            <person name="Choi J.-H."/>
            <person name="Mockaitis K."/>
            <person name="Colbourne J."/>
            <person name="Pfrender M."/>
        </authorList>
    </citation>
    <scope>NUCLEOTIDE SEQUENCE [LARGE SCALE GENOMIC DNA]</scope>
    <source>
        <strain evidence="7 8">Xinb3</strain>
        <tissue evidence="7">Complete organism</tissue>
    </source>
</reference>
<keyword evidence="6" id="KW-0868">Chloride</keyword>
<feature type="transmembrane region" description="Helical" evidence="6">
    <location>
        <begin position="392"/>
        <end position="414"/>
    </location>
</feature>
<keyword evidence="6" id="KW-0407">Ion channel</keyword>
<evidence type="ECO:0000256" key="2">
    <source>
        <dbReference type="ARBA" id="ARBA00022692"/>
    </source>
</evidence>
<feature type="transmembrane region" description="Helical" evidence="6">
    <location>
        <begin position="450"/>
        <end position="470"/>
    </location>
</feature>
<evidence type="ECO:0000256" key="1">
    <source>
        <dbReference type="ARBA" id="ARBA00004370"/>
    </source>
</evidence>
<comment type="subcellular location">
    <subcellularLocation>
        <location evidence="6">Cell membrane</location>
        <topology evidence="6">Multi-pass membrane protein</topology>
    </subcellularLocation>
    <subcellularLocation>
        <location evidence="1">Membrane</location>
    </subcellularLocation>
</comment>
<keyword evidence="6" id="KW-1003">Cell membrane</keyword>
<keyword evidence="8" id="KW-1185">Reference proteome</keyword>
<dbReference type="InterPro" id="IPR021134">
    <property type="entry name" value="Bestrophin-like"/>
</dbReference>
<feature type="transmembrane region" description="Helical" evidence="6">
    <location>
        <begin position="243"/>
        <end position="265"/>
    </location>
</feature>